<feature type="transmembrane region" description="Helical" evidence="3">
    <location>
        <begin position="157"/>
        <end position="177"/>
    </location>
</feature>
<feature type="region of interest" description="Disordered" evidence="2">
    <location>
        <begin position="250"/>
        <end position="292"/>
    </location>
</feature>
<accession>A0A2A2D5G3</accession>
<evidence type="ECO:0000256" key="2">
    <source>
        <dbReference type="SAM" id="MobiDB-lite"/>
    </source>
</evidence>
<feature type="region of interest" description="Disordered" evidence="2">
    <location>
        <begin position="354"/>
        <end position="400"/>
    </location>
</feature>
<protein>
    <recommendedName>
        <fullName evidence="6">SpdB2 protein</fullName>
    </recommendedName>
</protein>
<sequence length="422" mass="45368">MTTYAAPEAGADAVEVRARALLAEAEANAIQARTQADVEARRVTAAAEADAIRLKAAEEAERQRIANERSAMRLEKEKAENAAKVAEANRRREEADRLAEKAREEAAQAKQAVDAEEARRAESATSWKRAALGFAIVCAVVALPVQMSAFYSPGAPWLLVAPLVLEGGAWVVLRGAAAAVDERRPHWHYRLIAWTLAFIAAGINFAHGLRAFDLATAAGTAFASLAGPGVWDLHEHGRIRVRDGKLTRAQRKEKRAAEKKAAAEKTAAETRAAEEKAAAEKTAKEAREALAKERAEKYPTEWEHALKLAAAIGQVEVTDAVWKRTWDELHAADPGVTVDVIRGRNAAARRVLSARSEEPGKTPVKVTSSQRVPHLPPTSGRGAKTGPKVRGVRRSGDAPRFVKAARTQASIAAKSAAPHQPG</sequence>
<gene>
    <name evidence="4" type="ORF">CK936_23450</name>
</gene>
<keyword evidence="1" id="KW-0175">Coiled coil</keyword>
<evidence type="ECO:0000256" key="3">
    <source>
        <dbReference type="SAM" id="Phobius"/>
    </source>
</evidence>
<keyword evidence="3" id="KW-0472">Membrane</keyword>
<evidence type="ECO:0000256" key="1">
    <source>
        <dbReference type="SAM" id="Coils"/>
    </source>
</evidence>
<name>A0A2A2D5G3_9ACTN</name>
<organism evidence="4 5">
    <name type="scientific">Streptomyces albireticuli</name>
    <dbReference type="NCBI Taxonomy" id="1940"/>
    <lineage>
        <taxon>Bacteria</taxon>
        <taxon>Bacillati</taxon>
        <taxon>Actinomycetota</taxon>
        <taxon>Actinomycetes</taxon>
        <taxon>Kitasatosporales</taxon>
        <taxon>Streptomycetaceae</taxon>
        <taxon>Streptomyces</taxon>
    </lineage>
</organism>
<dbReference type="Proteomes" id="UP000218944">
    <property type="component" value="Unassembled WGS sequence"/>
</dbReference>
<dbReference type="RefSeq" id="WP_095582944.1">
    <property type="nucleotide sequence ID" value="NZ_JAJQQS010000026.1"/>
</dbReference>
<dbReference type="EMBL" id="NSJV01000446">
    <property type="protein sequence ID" value="PAU46552.1"/>
    <property type="molecule type" value="Genomic_DNA"/>
</dbReference>
<feature type="transmembrane region" description="Helical" evidence="3">
    <location>
        <begin position="189"/>
        <end position="208"/>
    </location>
</feature>
<evidence type="ECO:0000313" key="5">
    <source>
        <dbReference type="Proteomes" id="UP000218944"/>
    </source>
</evidence>
<keyword evidence="3" id="KW-1133">Transmembrane helix</keyword>
<evidence type="ECO:0000313" key="4">
    <source>
        <dbReference type="EMBL" id="PAU46552.1"/>
    </source>
</evidence>
<feature type="coiled-coil region" evidence="1">
    <location>
        <begin position="57"/>
        <end position="119"/>
    </location>
</feature>
<feature type="compositionally biased region" description="Basic and acidic residues" evidence="2">
    <location>
        <begin position="255"/>
        <end position="292"/>
    </location>
</feature>
<feature type="transmembrane region" description="Helical" evidence="3">
    <location>
        <begin position="130"/>
        <end position="151"/>
    </location>
</feature>
<evidence type="ECO:0008006" key="6">
    <source>
        <dbReference type="Google" id="ProtNLM"/>
    </source>
</evidence>
<keyword evidence="3" id="KW-0812">Transmembrane</keyword>
<comment type="caution">
    <text evidence="4">The sequence shown here is derived from an EMBL/GenBank/DDBJ whole genome shotgun (WGS) entry which is preliminary data.</text>
</comment>
<reference evidence="4 5" key="1">
    <citation type="submission" date="2017-08" db="EMBL/GenBank/DDBJ databases">
        <title>Genome sequence of Streptomyces albireticuli NRRL B-1670.</title>
        <authorList>
            <person name="Graham D.E."/>
            <person name="Mahan K.M."/>
            <person name="Klingeman D.M."/>
            <person name="Hettich R.L."/>
            <person name="Parry R.J."/>
            <person name="Spain J.C."/>
        </authorList>
    </citation>
    <scope>NUCLEOTIDE SEQUENCE [LARGE SCALE GENOMIC DNA]</scope>
    <source>
        <strain evidence="4 5">NRRL B-1670</strain>
    </source>
</reference>
<proteinExistence type="predicted"/>
<keyword evidence="5" id="KW-1185">Reference proteome</keyword>
<dbReference type="AlphaFoldDB" id="A0A2A2D5G3"/>